<name>A0A9Q0REU1_ANAIG</name>
<dbReference type="Pfam" id="PF03556">
    <property type="entry name" value="Cullin_binding"/>
    <property type="match status" value="1"/>
</dbReference>
<keyword evidence="1" id="KW-0833">Ubl conjugation pathway</keyword>
<dbReference type="InterPro" id="IPR005176">
    <property type="entry name" value="PONY_dom"/>
</dbReference>
<sequence>MNKLDRNKQDKVKQFISFTTRGEKTAISALKSFRWNVDRAVNDFFENPQKYPPSPPPSPPPYNKSSLEKLFRKYKQSNANKMDAQGVANFFNDLGVDMTDILTLIIAWKLRSKVLGEFSYEEFVDGWGQFGCDSISAMKNKLSDLRKEINDKTKFTEFYSFIFDFGKEHPDHKFLKNEIASALWEVVLKGRFKFLDNWLEFLKKPQNVKQTINKDTWNLLPEFGETTNLDLSNYDETAAWPVLIDEFVEYLQELKEKK</sequence>
<gene>
    <name evidence="5" type="ORF">M0811_06926</name>
</gene>
<dbReference type="GO" id="GO:0005886">
    <property type="term" value="C:plasma membrane"/>
    <property type="evidence" value="ECO:0007669"/>
    <property type="project" value="UniProtKB-ARBA"/>
</dbReference>
<dbReference type="InterPro" id="IPR014764">
    <property type="entry name" value="DCN-prot"/>
</dbReference>
<organism evidence="5 6">
    <name type="scientific">Anaeramoeba ignava</name>
    <name type="common">Anaerobic marine amoeba</name>
    <dbReference type="NCBI Taxonomy" id="1746090"/>
    <lineage>
        <taxon>Eukaryota</taxon>
        <taxon>Metamonada</taxon>
        <taxon>Anaeramoebidae</taxon>
        <taxon>Anaeramoeba</taxon>
    </lineage>
</organism>
<proteinExistence type="predicted"/>
<dbReference type="GO" id="GO:0000151">
    <property type="term" value="C:ubiquitin ligase complex"/>
    <property type="evidence" value="ECO:0007669"/>
    <property type="project" value="TreeGrafter"/>
</dbReference>
<dbReference type="SUPFAM" id="SSF46934">
    <property type="entry name" value="UBA-like"/>
    <property type="match status" value="1"/>
</dbReference>
<dbReference type="PROSITE" id="PS51229">
    <property type="entry name" value="DCUN1"/>
    <property type="match status" value="1"/>
</dbReference>
<dbReference type="InterPro" id="IPR011992">
    <property type="entry name" value="EF-hand-dom_pair"/>
</dbReference>
<protein>
    <recommendedName>
        <fullName evidence="2">Defective in cullin neddylation protein</fullName>
    </recommendedName>
</protein>
<evidence type="ECO:0000256" key="1">
    <source>
        <dbReference type="ARBA" id="ARBA00022786"/>
    </source>
</evidence>
<dbReference type="GO" id="GO:0045116">
    <property type="term" value="P:protein neddylation"/>
    <property type="evidence" value="ECO:0007669"/>
    <property type="project" value="TreeGrafter"/>
</dbReference>
<feature type="region of interest" description="Disordered" evidence="3">
    <location>
        <begin position="46"/>
        <end position="65"/>
    </location>
</feature>
<dbReference type="Gene3D" id="1.10.238.200">
    <property type="entry name" value="Cullin, PONY binding domain"/>
    <property type="match status" value="1"/>
</dbReference>
<dbReference type="OrthoDB" id="286637at2759"/>
<dbReference type="InterPro" id="IPR009060">
    <property type="entry name" value="UBA-like_sf"/>
</dbReference>
<dbReference type="Gene3D" id="1.10.238.10">
    <property type="entry name" value="EF-hand"/>
    <property type="match status" value="1"/>
</dbReference>
<dbReference type="OMA" id="LWCKFLQ"/>
<evidence type="ECO:0000259" key="4">
    <source>
        <dbReference type="PROSITE" id="PS51229"/>
    </source>
</evidence>
<dbReference type="GO" id="GO:0097602">
    <property type="term" value="F:cullin family protein binding"/>
    <property type="evidence" value="ECO:0007669"/>
    <property type="project" value="TreeGrafter"/>
</dbReference>
<dbReference type="PANTHER" id="PTHR12281">
    <property type="entry name" value="RP42 RELATED"/>
    <property type="match status" value="1"/>
</dbReference>
<dbReference type="Pfam" id="PF14555">
    <property type="entry name" value="UBA_4"/>
    <property type="match status" value="1"/>
</dbReference>
<accession>A0A9Q0REU1</accession>
<comment type="caution">
    <text evidence="5">The sequence shown here is derived from an EMBL/GenBank/DDBJ whole genome shotgun (WGS) entry which is preliminary data.</text>
</comment>
<comment type="function">
    <text evidence="2">Neddylation of cullins play an essential role in the regulation of SCF-type complexes activity.</text>
</comment>
<dbReference type="Proteomes" id="UP001149090">
    <property type="component" value="Unassembled WGS sequence"/>
</dbReference>
<feature type="domain" description="DCUN1" evidence="4">
    <location>
        <begin position="62"/>
        <end position="252"/>
    </location>
</feature>
<reference evidence="5" key="1">
    <citation type="submission" date="2022-10" db="EMBL/GenBank/DDBJ databases">
        <title>Novel sulphate-reducing endosymbionts in the free-living metamonad Anaeramoeba.</title>
        <authorList>
            <person name="Jerlstrom-Hultqvist J."/>
            <person name="Cepicka I."/>
            <person name="Gallot-Lavallee L."/>
            <person name="Salas-Leiva D."/>
            <person name="Curtis B.A."/>
            <person name="Zahonova K."/>
            <person name="Pipaliya S."/>
            <person name="Dacks J."/>
            <person name="Roger A.J."/>
        </authorList>
    </citation>
    <scope>NUCLEOTIDE SEQUENCE</scope>
    <source>
        <strain evidence="5">BMAN</strain>
    </source>
</reference>
<evidence type="ECO:0000256" key="3">
    <source>
        <dbReference type="SAM" id="MobiDB-lite"/>
    </source>
</evidence>
<evidence type="ECO:0000313" key="6">
    <source>
        <dbReference type="Proteomes" id="UP001149090"/>
    </source>
</evidence>
<dbReference type="GO" id="GO:0032182">
    <property type="term" value="F:ubiquitin-like protein binding"/>
    <property type="evidence" value="ECO:0007669"/>
    <property type="project" value="TreeGrafter"/>
</dbReference>
<dbReference type="Gene3D" id="1.10.8.10">
    <property type="entry name" value="DNA helicase RuvA subunit, C-terminal domain"/>
    <property type="match status" value="1"/>
</dbReference>
<dbReference type="FunFam" id="1.10.238.200:FF:000003">
    <property type="entry name" value="DCN1-like protein 3"/>
    <property type="match status" value="1"/>
</dbReference>
<evidence type="ECO:0000313" key="5">
    <source>
        <dbReference type="EMBL" id="KAJ5076064.1"/>
    </source>
</evidence>
<dbReference type="PANTHER" id="PTHR12281:SF31">
    <property type="entry name" value="DCN1-LIKE PROTEIN 3"/>
    <property type="match status" value="1"/>
</dbReference>
<dbReference type="EMBL" id="JAPDFW010000063">
    <property type="protein sequence ID" value="KAJ5076064.1"/>
    <property type="molecule type" value="Genomic_DNA"/>
</dbReference>
<evidence type="ECO:0000256" key="2">
    <source>
        <dbReference type="RuleBase" id="RU410713"/>
    </source>
</evidence>
<dbReference type="AlphaFoldDB" id="A0A9Q0REU1"/>
<dbReference type="SUPFAM" id="SSF47473">
    <property type="entry name" value="EF-hand"/>
    <property type="match status" value="1"/>
</dbReference>
<dbReference type="GO" id="GO:0031624">
    <property type="term" value="F:ubiquitin conjugating enzyme binding"/>
    <property type="evidence" value="ECO:0007669"/>
    <property type="project" value="TreeGrafter"/>
</dbReference>
<dbReference type="InterPro" id="IPR042460">
    <property type="entry name" value="DCN1-like_PONY"/>
</dbReference>
<feature type="compositionally biased region" description="Pro residues" evidence="3">
    <location>
        <begin position="50"/>
        <end position="62"/>
    </location>
</feature>
<keyword evidence="6" id="KW-1185">Reference proteome</keyword>